<dbReference type="RefSeq" id="WP_122634705.1">
    <property type="nucleotide sequence ID" value="NZ_QWIU01000001.1"/>
</dbReference>
<dbReference type="OrthoDB" id="1264051at2"/>
<name>A0A3M7TL92_9FLAO</name>
<accession>A0A3M7TL92</accession>
<evidence type="ECO:0000313" key="2">
    <source>
        <dbReference type="Proteomes" id="UP000278775"/>
    </source>
</evidence>
<dbReference type="EMBL" id="QWIU01000001">
    <property type="protein sequence ID" value="RNA63934.1"/>
    <property type="molecule type" value="Genomic_DNA"/>
</dbReference>
<dbReference type="Proteomes" id="UP000278775">
    <property type="component" value="Unassembled WGS sequence"/>
</dbReference>
<reference evidence="1 2" key="1">
    <citation type="submission" date="2018-08" db="EMBL/GenBank/DDBJ databases">
        <title>Chryseobacterium nematophagum: a novel matrix digesting pathogen of nematodes.</title>
        <authorList>
            <person name="Page A."/>
            <person name="Roberts M."/>
            <person name="Felix M.-A."/>
            <person name="Weir W."/>
        </authorList>
    </citation>
    <scope>NUCLEOTIDE SEQUENCE [LARGE SCALE GENOMIC DNA]</scope>
    <source>
        <strain evidence="1 2">JUb129</strain>
    </source>
</reference>
<comment type="caution">
    <text evidence="1">The sequence shown here is derived from an EMBL/GenBank/DDBJ whole genome shotgun (WGS) entry which is preliminary data.</text>
</comment>
<gene>
    <name evidence="1" type="ORF">D1631_00035</name>
</gene>
<protein>
    <submittedName>
        <fullName evidence="1">Uncharacterized protein</fullName>
    </submittedName>
</protein>
<organism evidence="1 2">
    <name type="scientific">Chryseobacterium nematophagum</name>
    <dbReference type="NCBI Taxonomy" id="2305228"/>
    <lineage>
        <taxon>Bacteria</taxon>
        <taxon>Pseudomonadati</taxon>
        <taxon>Bacteroidota</taxon>
        <taxon>Flavobacteriia</taxon>
        <taxon>Flavobacteriales</taxon>
        <taxon>Weeksellaceae</taxon>
        <taxon>Chryseobacterium group</taxon>
        <taxon>Chryseobacterium</taxon>
    </lineage>
</organism>
<proteinExistence type="predicted"/>
<evidence type="ECO:0000313" key="1">
    <source>
        <dbReference type="EMBL" id="RNA63934.1"/>
    </source>
</evidence>
<sequence length="83" mass="10078">MTIKKEKKDRFHLRKELNFKAPVDNIKDYIGCNPKGVYYIENSFLTSKPTRYFMYLRKQGMDMNKIFDLILKEEDKKNHNINE</sequence>
<dbReference type="AlphaFoldDB" id="A0A3M7TL92"/>